<dbReference type="AlphaFoldDB" id="A0A9P9GUA6"/>
<dbReference type="OrthoDB" id="5333491at2759"/>
<organism evidence="1 2">
    <name type="scientific">Fusarium solani</name>
    <name type="common">Filamentous fungus</name>
    <dbReference type="NCBI Taxonomy" id="169388"/>
    <lineage>
        <taxon>Eukaryota</taxon>
        <taxon>Fungi</taxon>
        <taxon>Dikarya</taxon>
        <taxon>Ascomycota</taxon>
        <taxon>Pezizomycotina</taxon>
        <taxon>Sordariomycetes</taxon>
        <taxon>Hypocreomycetidae</taxon>
        <taxon>Hypocreales</taxon>
        <taxon>Nectriaceae</taxon>
        <taxon>Fusarium</taxon>
        <taxon>Fusarium solani species complex</taxon>
    </lineage>
</organism>
<evidence type="ECO:0000313" key="1">
    <source>
        <dbReference type="EMBL" id="KAH7244644.1"/>
    </source>
</evidence>
<keyword evidence="2" id="KW-1185">Reference proteome</keyword>
<protein>
    <submittedName>
        <fullName evidence="1">Uncharacterized protein</fullName>
    </submittedName>
</protein>
<proteinExistence type="predicted"/>
<gene>
    <name evidence="1" type="ORF">B0J15DRAFT_528293</name>
</gene>
<name>A0A9P9GUA6_FUSSL</name>
<accession>A0A9P9GUA6</accession>
<dbReference type="Proteomes" id="UP000736672">
    <property type="component" value="Unassembled WGS sequence"/>
</dbReference>
<comment type="caution">
    <text evidence="1">The sequence shown here is derived from an EMBL/GenBank/DDBJ whole genome shotgun (WGS) entry which is preliminary data.</text>
</comment>
<evidence type="ECO:0000313" key="2">
    <source>
        <dbReference type="Proteomes" id="UP000736672"/>
    </source>
</evidence>
<reference evidence="1" key="1">
    <citation type="journal article" date="2021" name="Nat. Commun.">
        <title>Genetic determinants of endophytism in the Arabidopsis root mycobiome.</title>
        <authorList>
            <person name="Mesny F."/>
            <person name="Miyauchi S."/>
            <person name="Thiergart T."/>
            <person name="Pickel B."/>
            <person name="Atanasova L."/>
            <person name="Karlsson M."/>
            <person name="Huettel B."/>
            <person name="Barry K.W."/>
            <person name="Haridas S."/>
            <person name="Chen C."/>
            <person name="Bauer D."/>
            <person name="Andreopoulos W."/>
            <person name="Pangilinan J."/>
            <person name="LaButti K."/>
            <person name="Riley R."/>
            <person name="Lipzen A."/>
            <person name="Clum A."/>
            <person name="Drula E."/>
            <person name="Henrissat B."/>
            <person name="Kohler A."/>
            <person name="Grigoriev I.V."/>
            <person name="Martin F.M."/>
            <person name="Hacquard S."/>
        </authorList>
    </citation>
    <scope>NUCLEOTIDE SEQUENCE</scope>
    <source>
        <strain evidence="1">FSSC 5 MPI-SDFR-AT-0091</strain>
    </source>
</reference>
<dbReference type="EMBL" id="JAGTJS010000017">
    <property type="protein sequence ID" value="KAH7244644.1"/>
    <property type="molecule type" value="Genomic_DNA"/>
</dbReference>
<sequence>MAAYYRDCDISSFLLTPVRLETALQVMTPSCLSRLRFVKVDCILDSDGPTDMELNMSEYTDSLHERVENIIRSLFRLLEATPLAAKPLITVHLSIPLPEYIIEANSQEPPWHIAPRPNNFPVIHIDRSLIDVGTKSVTYLKLAQEVYQELPDLPMVSGLMLSLDAYSIAFDPRFICLFASKMSRLEKVQWELSDAEKRDTELRVRQRDGFADSIEKLPMSVKDIAIWHIREMPRDDTIEPPSMVPAGQVDRLSRALRQLSLRPGFVNFFFDGCVDSEILWPSNIDDKLPHWPRMRHFTVKMTGVLPSGKWVALHDPDREERWAGAEQVSNSVPGEDRLLHLRGPTDLQLFDELCLAVGKAAGQMPSLKHFYIGFDGGENDWSQWADTELSSEPRRLRHEEPPLEIRAEPVLDPSEETIKVWRETSAKHGVGFWMRSGSFDGALEEASRDVR</sequence>